<accession>A0A2N8Z9F8</accession>
<dbReference type="Proteomes" id="UP000235828">
    <property type="component" value="Chromosome A"/>
</dbReference>
<sequence length="272" mass="31113">MKAHSDTLMVLLFCLCVSCGSSSAWSAPQTMHLTLPAFEDDSHQYFHELLTDALADIDVTLTIEASSKHYSQRRTVKLLEKGELSAMWLVSSRQRDLLFHRVNVPLTNGLIGKRVLLIPKGAQSLYNRIQSLEDLQKSGLVAGLGVGWFDVTVWQANGLKYLTKDGEWRQLYNMLSNRGGVNYFPRGLNEVVNEAKLNLHLDIEQNFVFEYERDFVFYLSSVDGYQEKLIEEALVKAQKTGLIQKLIDKYWQQDFEHLGLENRKTIKLVTPK</sequence>
<keyword evidence="3" id="KW-1185">Reference proteome</keyword>
<feature type="chain" id="PRO_5014776712" description="Solute-binding protein family 3/N-terminal domain-containing protein" evidence="1">
    <location>
        <begin position="27"/>
        <end position="272"/>
    </location>
</feature>
<dbReference type="SUPFAM" id="SSF53850">
    <property type="entry name" value="Periplasmic binding protein-like II"/>
    <property type="match status" value="1"/>
</dbReference>
<dbReference type="EMBL" id="LT960611">
    <property type="protein sequence ID" value="SON48555.1"/>
    <property type="molecule type" value="Genomic_DNA"/>
</dbReference>
<organism evidence="2 3">
    <name type="scientific">Vibrio tapetis subsp. tapetis</name>
    <dbReference type="NCBI Taxonomy" id="1671868"/>
    <lineage>
        <taxon>Bacteria</taxon>
        <taxon>Pseudomonadati</taxon>
        <taxon>Pseudomonadota</taxon>
        <taxon>Gammaproteobacteria</taxon>
        <taxon>Vibrionales</taxon>
        <taxon>Vibrionaceae</taxon>
        <taxon>Vibrio</taxon>
    </lineage>
</organism>
<evidence type="ECO:0000256" key="1">
    <source>
        <dbReference type="SAM" id="SignalP"/>
    </source>
</evidence>
<dbReference type="AlphaFoldDB" id="A0A2N8Z9F8"/>
<keyword evidence="1" id="KW-0732">Signal</keyword>
<reference evidence="2 3" key="1">
    <citation type="submission" date="2017-10" db="EMBL/GenBank/DDBJ databases">
        <authorList>
            <person name="Banno H."/>
            <person name="Chua N.-H."/>
        </authorList>
    </citation>
    <scope>NUCLEOTIDE SEQUENCE [LARGE SCALE GENOMIC DNA]</scope>
    <source>
        <strain evidence="2">Vibrio tapetis CECT4600</strain>
    </source>
</reference>
<evidence type="ECO:0000313" key="2">
    <source>
        <dbReference type="EMBL" id="SON48555.1"/>
    </source>
</evidence>
<protein>
    <recommendedName>
        <fullName evidence="4">Solute-binding protein family 3/N-terminal domain-containing protein</fullName>
    </recommendedName>
</protein>
<evidence type="ECO:0000313" key="3">
    <source>
        <dbReference type="Proteomes" id="UP000235828"/>
    </source>
</evidence>
<gene>
    <name evidence="2" type="ORF">VTAP4600_A0576</name>
</gene>
<proteinExistence type="predicted"/>
<feature type="signal peptide" evidence="1">
    <location>
        <begin position="1"/>
        <end position="26"/>
    </location>
</feature>
<dbReference type="RefSeq" id="WP_231897853.1">
    <property type="nucleotide sequence ID" value="NZ_LT960611.1"/>
</dbReference>
<evidence type="ECO:0008006" key="4">
    <source>
        <dbReference type="Google" id="ProtNLM"/>
    </source>
</evidence>
<name>A0A2N8Z9F8_9VIBR</name>
<dbReference type="KEGG" id="vta:A0576"/>